<dbReference type="AlphaFoldDB" id="A0A5B7ISF4"/>
<keyword evidence="3" id="KW-1185">Reference proteome</keyword>
<evidence type="ECO:0000256" key="1">
    <source>
        <dbReference type="SAM" id="MobiDB-lite"/>
    </source>
</evidence>
<organism evidence="2 3">
    <name type="scientific">Portunus trituberculatus</name>
    <name type="common">Swimming crab</name>
    <name type="synonym">Neptunus trituberculatus</name>
    <dbReference type="NCBI Taxonomy" id="210409"/>
    <lineage>
        <taxon>Eukaryota</taxon>
        <taxon>Metazoa</taxon>
        <taxon>Ecdysozoa</taxon>
        <taxon>Arthropoda</taxon>
        <taxon>Crustacea</taxon>
        <taxon>Multicrustacea</taxon>
        <taxon>Malacostraca</taxon>
        <taxon>Eumalacostraca</taxon>
        <taxon>Eucarida</taxon>
        <taxon>Decapoda</taxon>
        <taxon>Pleocyemata</taxon>
        <taxon>Brachyura</taxon>
        <taxon>Eubrachyura</taxon>
        <taxon>Portunoidea</taxon>
        <taxon>Portunidae</taxon>
        <taxon>Portuninae</taxon>
        <taxon>Portunus</taxon>
    </lineage>
</organism>
<feature type="compositionally biased region" description="Pro residues" evidence="1">
    <location>
        <begin position="47"/>
        <end position="64"/>
    </location>
</feature>
<accession>A0A5B7ISF4</accession>
<feature type="region of interest" description="Disordered" evidence="1">
    <location>
        <begin position="38"/>
        <end position="64"/>
    </location>
</feature>
<comment type="caution">
    <text evidence="2">The sequence shown here is derived from an EMBL/GenBank/DDBJ whole genome shotgun (WGS) entry which is preliminary data.</text>
</comment>
<evidence type="ECO:0000313" key="3">
    <source>
        <dbReference type="Proteomes" id="UP000324222"/>
    </source>
</evidence>
<dbReference type="Proteomes" id="UP000324222">
    <property type="component" value="Unassembled WGS sequence"/>
</dbReference>
<proteinExistence type="predicted"/>
<sequence length="64" mass="6705">MCLTQDSETNNQRRPLSPLLISQTPTGACLRHCLTLPLPSSSSSSSPAPPPPPRSPSLPCPLAV</sequence>
<protein>
    <submittedName>
        <fullName evidence="2">Uncharacterized protein</fullName>
    </submittedName>
</protein>
<evidence type="ECO:0000313" key="2">
    <source>
        <dbReference type="EMBL" id="MPC83608.1"/>
    </source>
</evidence>
<gene>
    <name evidence="2" type="ORF">E2C01_078321</name>
</gene>
<dbReference type="EMBL" id="VSRR010062924">
    <property type="protein sequence ID" value="MPC83608.1"/>
    <property type="molecule type" value="Genomic_DNA"/>
</dbReference>
<name>A0A5B7ISF4_PORTR</name>
<reference evidence="2 3" key="1">
    <citation type="submission" date="2019-05" db="EMBL/GenBank/DDBJ databases">
        <title>Another draft genome of Portunus trituberculatus and its Hox gene families provides insights of decapod evolution.</title>
        <authorList>
            <person name="Jeong J.-H."/>
            <person name="Song I."/>
            <person name="Kim S."/>
            <person name="Choi T."/>
            <person name="Kim D."/>
            <person name="Ryu S."/>
            <person name="Kim W."/>
        </authorList>
    </citation>
    <scope>NUCLEOTIDE SEQUENCE [LARGE SCALE GENOMIC DNA]</scope>
    <source>
        <tissue evidence="2">Muscle</tissue>
    </source>
</reference>